<evidence type="ECO:0000256" key="1">
    <source>
        <dbReference type="ARBA" id="ARBA00004496"/>
    </source>
</evidence>
<dbReference type="InterPro" id="IPR041370">
    <property type="entry name" value="Mlase_EEF1AKMT1/ZCCHC4"/>
</dbReference>
<dbReference type="Proteomes" id="UP000789570">
    <property type="component" value="Unassembled WGS sequence"/>
</dbReference>
<evidence type="ECO:0000256" key="3">
    <source>
        <dbReference type="ARBA" id="ARBA00022603"/>
    </source>
</evidence>
<reference evidence="6" key="1">
    <citation type="submission" date="2021-06" db="EMBL/GenBank/DDBJ databases">
        <authorList>
            <person name="Kallberg Y."/>
            <person name="Tangrot J."/>
            <person name="Rosling A."/>
        </authorList>
    </citation>
    <scope>NUCLEOTIDE SEQUENCE</scope>
    <source>
        <strain evidence="6">UK204</strain>
    </source>
</reference>
<dbReference type="PROSITE" id="PS00092">
    <property type="entry name" value="N6_MTASE"/>
    <property type="match status" value="1"/>
</dbReference>
<dbReference type="GO" id="GO:0005737">
    <property type="term" value="C:cytoplasm"/>
    <property type="evidence" value="ECO:0007669"/>
    <property type="project" value="UniProtKB-SubCell"/>
</dbReference>
<dbReference type="OrthoDB" id="206354at2759"/>
<dbReference type="HAMAP" id="MF_03187">
    <property type="entry name" value="Methyltr_EFM5"/>
    <property type="match status" value="1"/>
</dbReference>
<dbReference type="Pfam" id="PF10237">
    <property type="entry name" value="N6-adenineMlase"/>
    <property type="match status" value="1"/>
</dbReference>
<accession>A0A9N9GK27</accession>
<name>A0A9N9GK27_9GLOM</name>
<keyword evidence="7" id="KW-1185">Reference proteome</keyword>
<dbReference type="InterPro" id="IPR019369">
    <property type="entry name" value="Efm5/EEF1AKMT1"/>
</dbReference>
<dbReference type="EMBL" id="CAJVPQ010002761">
    <property type="protein sequence ID" value="CAG8607634.1"/>
    <property type="molecule type" value="Genomic_DNA"/>
</dbReference>
<comment type="caution">
    <text evidence="6">The sequence shown here is derived from an EMBL/GenBank/DDBJ whole genome shotgun (WGS) entry which is preliminary data.</text>
</comment>
<dbReference type="PANTHER" id="PTHR13200:SF0">
    <property type="entry name" value="EEF1A LYSINE METHYLTRANSFERASE 1"/>
    <property type="match status" value="1"/>
</dbReference>
<keyword evidence="3 5" id="KW-0489">Methyltransferase</keyword>
<dbReference type="InterPro" id="IPR002052">
    <property type="entry name" value="DNA_methylase_N6_adenine_CS"/>
</dbReference>
<sequence length="252" mass="29556">MTEEKNDDKLELSEHAISALNEFLSEQQEQQIKFEQLKAKSLSCIQNYLESNSQDSKQDNKDDDINTEINIDFFKEDWQLSQFWYDEVTSNFLAQEVLTNTNPDSRIACISTPTAFVKLKSIKPTPKQTICLFEFDTRFDVYGTDFYTYDYKNPTNFRNSQELRNSFDFILVDPPFLSEDCCTKSMITVRWLEKRGNCKILLCTGAVMRDLIYRLIKAKMSTFIPQHKGGLANDFRCYSNYESQNIKWVKDE</sequence>
<gene>
    <name evidence="5" type="primary">EFM5</name>
    <name evidence="6" type="ORF">FCALED_LOCUS8906</name>
</gene>
<comment type="function">
    <text evidence="5">S-adenosyl-L-methionine-dependent protein-lysine N-methyltransferase that trimethylates elongation factor 1-alpha at 'Lys-79'.</text>
</comment>
<evidence type="ECO:0000313" key="7">
    <source>
        <dbReference type="Proteomes" id="UP000789570"/>
    </source>
</evidence>
<evidence type="ECO:0000256" key="2">
    <source>
        <dbReference type="ARBA" id="ARBA00022490"/>
    </source>
</evidence>
<evidence type="ECO:0000256" key="5">
    <source>
        <dbReference type="HAMAP-Rule" id="MF_03187"/>
    </source>
</evidence>
<keyword evidence="4 5" id="KW-0808">Transferase</keyword>
<dbReference type="GO" id="GO:0016279">
    <property type="term" value="F:protein-lysine N-methyltransferase activity"/>
    <property type="evidence" value="ECO:0007669"/>
    <property type="project" value="UniProtKB-UniRule"/>
</dbReference>
<evidence type="ECO:0000313" key="6">
    <source>
        <dbReference type="EMBL" id="CAG8607634.1"/>
    </source>
</evidence>
<comment type="similarity">
    <text evidence="5">Belongs to the class I-like SAM-binding methyltransferase superfamily. EFM5 family.</text>
</comment>
<dbReference type="AlphaFoldDB" id="A0A9N9GK27"/>
<dbReference type="GO" id="GO:0032259">
    <property type="term" value="P:methylation"/>
    <property type="evidence" value="ECO:0007669"/>
    <property type="project" value="UniProtKB-KW"/>
</dbReference>
<dbReference type="EC" id="2.1.1.-" evidence="5"/>
<organism evidence="6 7">
    <name type="scientific">Funneliformis caledonium</name>
    <dbReference type="NCBI Taxonomy" id="1117310"/>
    <lineage>
        <taxon>Eukaryota</taxon>
        <taxon>Fungi</taxon>
        <taxon>Fungi incertae sedis</taxon>
        <taxon>Mucoromycota</taxon>
        <taxon>Glomeromycotina</taxon>
        <taxon>Glomeromycetes</taxon>
        <taxon>Glomerales</taxon>
        <taxon>Glomeraceae</taxon>
        <taxon>Funneliformis</taxon>
    </lineage>
</organism>
<dbReference type="PANTHER" id="PTHR13200">
    <property type="entry name" value="EEF1A LYSINE METHYLTRANSFERASE 1"/>
    <property type="match status" value="1"/>
</dbReference>
<dbReference type="GO" id="GO:0003676">
    <property type="term" value="F:nucleic acid binding"/>
    <property type="evidence" value="ECO:0007669"/>
    <property type="project" value="InterPro"/>
</dbReference>
<keyword evidence="2 5" id="KW-0963">Cytoplasm</keyword>
<protein>
    <recommendedName>
        <fullName evidence="5">Protein-lysine N-methyltransferase EFM5</fullName>
        <ecNumber evidence="5">2.1.1.-</ecNumber>
    </recommendedName>
    <alternativeName>
        <fullName evidence="5">Elongation factor methyltransferase 5</fullName>
    </alternativeName>
</protein>
<evidence type="ECO:0000256" key="4">
    <source>
        <dbReference type="ARBA" id="ARBA00022679"/>
    </source>
</evidence>
<comment type="subcellular location">
    <subcellularLocation>
        <location evidence="1 5">Cytoplasm</location>
    </subcellularLocation>
</comment>
<proteinExistence type="inferred from homology"/>